<evidence type="ECO:0000256" key="6">
    <source>
        <dbReference type="ARBA" id="ARBA00023211"/>
    </source>
</evidence>
<dbReference type="GO" id="GO:0016853">
    <property type="term" value="F:isomerase activity"/>
    <property type="evidence" value="ECO:0007669"/>
    <property type="project" value="UniProtKB-KW"/>
</dbReference>
<feature type="binding site" evidence="9">
    <location>
        <position position="177"/>
    </location>
    <ligand>
        <name>1-deoxy-D-xylulose 5-phosphate</name>
        <dbReference type="ChEBI" id="CHEBI:57792"/>
    </ligand>
</feature>
<gene>
    <name evidence="9 13" type="primary">dxr</name>
    <name evidence="13" type="ORF">KX01_783</name>
</gene>
<feature type="binding site" evidence="9">
    <location>
        <position position="125"/>
    </location>
    <ligand>
        <name>1-deoxy-D-xylulose 5-phosphate</name>
        <dbReference type="ChEBI" id="CHEBI:57792"/>
    </ligand>
</feature>
<feature type="domain" description="1-deoxy-D-xylulose 5-phosphate reductoisomerase C-terminal" evidence="11">
    <location>
        <begin position="146"/>
        <end position="230"/>
    </location>
</feature>
<evidence type="ECO:0000259" key="10">
    <source>
        <dbReference type="Pfam" id="PF02670"/>
    </source>
</evidence>
<evidence type="ECO:0000313" key="14">
    <source>
        <dbReference type="Proteomes" id="UP000182521"/>
    </source>
</evidence>
<dbReference type="OrthoDB" id="9806546at2"/>
<dbReference type="SUPFAM" id="SSF51735">
    <property type="entry name" value="NAD(P)-binding Rossmann-fold domains"/>
    <property type="match status" value="1"/>
</dbReference>
<feature type="binding site" evidence="9">
    <location>
        <position position="222"/>
    </location>
    <ligand>
        <name>1-deoxy-D-xylulose 5-phosphate</name>
        <dbReference type="ChEBI" id="CHEBI:57792"/>
    </ligand>
</feature>
<feature type="binding site" evidence="9">
    <location>
        <position position="14"/>
    </location>
    <ligand>
        <name>NADPH</name>
        <dbReference type="ChEBI" id="CHEBI:57783"/>
    </ligand>
</feature>
<keyword evidence="14" id="KW-1185">Reference proteome</keyword>
<dbReference type="SUPFAM" id="SSF55347">
    <property type="entry name" value="Glyceraldehyde-3-phosphate dehydrogenase-like, C-terminal domain"/>
    <property type="match status" value="1"/>
</dbReference>
<dbReference type="FunFam" id="3.40.50.720:FF:000045">
    <property type="entry name" value="1-deoxy-D-xylulose 5-phosphate reductoisomerase"/>
    <property type="match status" value="1"/>
</dbReference>
<dbReference type="UniPathway" id="UPA00056">
    <property type="reaction ID" value="UER00092"/>
</dbReference>
<dbReference type="EMBL" id="CP009654">
    <property type="protein sequence ID" value="APC97399.1"/>
    <property type="molecule type" value="Genomic_DNA"/>
</dbReference>
<evidence type="ECO:0000313" key="13">
    <source>
        <dbReference type="EMBL" id="APC97399.1"/>
    </source>
</evidence>
<keyword evidence="6 9" id="KW-0464">Manganese</keyword>
<evidence type="ECO:0000259" key="11">
    <source>
        <dbReference type="Pfam" id="PF08436"/>
    </source>
</evidence>
<feature type="binding site" evidence="9">
    <location>
        <position position="218"/>
    </location>
    <ligand>
        <name>1-deoxy-D-xylulose 5-phosphate</name>
        <dbReference type="ChEBI" id="CHEBI:57792"/>
    </ligand>
</feature>
<dbReference type="InterPro" id="IPR036291">
    <property type="entry name" value="NAD(P)-bd_dom_sf"/>
</dbReference>
<feature type="binding site" evidence="9">
    <location>
        <position position="219"/>
    </location>
    <ligand>
        <name>1-deoxy-D-xylulose 5-phosphate</name>
        <dbReference type="ChEBI" id="CHEBI:57792"/>
    </ligand>
</feature>
<evidence type="ECO:0000256" key="8">
    <source>
        <dbReference type="ARBA" id="ARBA00048543"/>
    </source>
</evidence>
<comment type="cofactor">
    <cofactor evidence="9">
        <name>Mg(2+)</name>
        <dbReference type="ChEBI" id="CHEBI:18420"/>
    </cofactor>
    <cofactor evidence="9">
        <name>Mn(2+)</name>
        <dbReference type="ChEBI" id="CHEBI:29035"/>
    </cofactor>
</comment>
<comment type="pathway">
    <text evidence="1 9">Isoprenoid biosynthesis; isopentenyl diphosphate biosynthesis via DXP pathway; isopentenyl diphosphate from 1-deoxy-D-xylulose 5-phosphate: step 1/6.</text>
</comment>
<dbReference type="InterPro" id="IPR026877">
    <property type="entry name" value="DXPR_C"/>
</dbReference>
<dbReference type="Gene3D" id="3.40.50.720">
    <property type="entry name" value="NAD(P)-binding Rossmann-like Domain"/>
    <property type="match status" value="1"/>
</dbReference>
<feature type="binding site" evidence="9">
    <location>
        <position position="200"/>
    </location>
    <ligand>
        <name>1-deoxy-D-xylulose 5-phosphate</name>
        <dbReference type="ChEBI" id="CHEBI:57792"/>
    </ligand>
</feature>
<dbReference type="PANTHER" id="PTHR30525">
    <property type="entry name" value="1-DEOXY-D-XYLULOSE 5-PHOSPHATE REDUCTOISOMERASE"/>
    <property type="match status" value="1"/>
</dbReference>
<protein>
    <recommendedName>
        <fullName evidence="9">1-deoxy-D-xylulose 5-phosphate reductoisomerase</fullName>
        <shortName evidence="9">DXP reductoisomerase</shortName>
        <ecNumber evidence="9">1.1.1.267</ecNumber>
    </recommendedName>
    <alternativeName>
        <fullName evidence="9">1-deoxyxylulose-5-phosphate reductoisomerase</fullName>
    </alternativeName>
    <alternativeName>
        <fullName evidence="9">2-C-methyl-D-erythritol 4-phosphate synthase</fullName>
    </alternativeName>
</protein>
<dbReference type="AlphaFoldDB" id="A0A1J0KUP5"/>
<name>A0A1J0KUP5_9GAMM</name>
<keyword evidence="13" id="KW-0413">Isomerase</keyword>
<feature type="binding site" evidence="9">
    <location>
        <position position="40"/>
    </location>
    <ligand>
        <name>NADPH</name>
        <dbReference type="ChEBI" id="CHEBI:57783"/>
    </ligand>
</feature>
<feature type="binding site" evidence="9">
    <location>
        <position position="124"/>
    </location>
    <ligand>
        <name>NADPH</name>
        <dbReference type="ChEBI" id="CHEBI:57783"/>
    </ligand>
</feature>
<dbReference type="PIRSF" id="PIRSF006205">
    <property type="entry name" value="Dxp_reductismrs"/>
    <property type="match status" value="1"/>
</dbReference>
<keyword evidence="5 9" id="KW-0560">Oxidoreductase</keyword>
<feature type="binding site" evidence="9">
    <location>
        <position position="16"/>
    </location>
    <ligand>
        <name>NADPH</name>
        <dbReference type="ChEBI" id="CHEBI:57783"/>
    </ligand>
</feature>
<feature type="binding site" evidence="9">
    <location>
        <position position="150"/>
    </location>
    <ligand>
        <name>Mn(2+)</name>
        <dbReference type="ChEBI" id="CHEBI:29035"/>
    </ligand>
</feature>
<dbReference type="GO" id="GO:0051484">
    <property type="term" value="P:isopentenyl diphosphate biosynthetic process, methylerythritol 4-phosphate pathway involved in terpenoid biosynthetic process"/>
    <property type="evidence" value="ECO:0007669"/>
    <property type="project" value="TreeGrafter"/>
</dbReference>
<dbReference type="GO" id="GO:0030604">
    <property type="term" value="F:1-deoxy-D-xylulose-5-phosphate reductoisomerase activity"/>
    <property type="evidence" value="ECO:0007669"/>
    <property type="project" value="UniProtKB-UniRule"/>
</dbReference>
<comment type="caution">
    <text evidence="9">Lacks conserved residue(s) required for the propagation of feature annotation.</text>
</comment>
<sequence length="387" mass="43323">MVSKRKITILGATGSIGDSTLAIVRERQDFDVYALTAFSNISKLAKLCMEFSPKYAVVPTLEAKDQLNNLILNVEVEILFGEEALEKVSSDIDVDVVMSAIVGIAGLKPTFAAATSGKTILLANKEALITAGHLLINEVNNNSARLIPVDSEHNAIFQCLETTKFSRSVKEIILTASGGPFRNKSLDELTEITPEQACKHPNWSMGRKISIDSSTMVNKALEVIEAYWLFDVPADKIRVLIHPQSVIHSMVMYIDGSYIAQLGSQDMRIPIANAMYYPNRENVNVSPLDFINLKLTFEKACFDRFEALKIVFKNLRKKDYAANIIFNAANEVFVEAFLNNKIKYLDIIEYNKAILEKLRFKNPSDLQEVFVIDQKAREYSRALLGEN</sequence>
<feature type="binding site" evidence="9">
    <location>
        <position position="222"/>
    </location>
    <ligand>
        <name>Mn(2+)</name>
        <dbReference type="ChEBI" id="CHEBI:29035"/>
    </ligand>
</feature>
<organism evidence="13 14">
    <name type="scientific">Francisella frigiditurris</name>
    <dbReference type="NCBI Taxonomy" id="1542390"/>
    <lineage>
        <taxon>Bacteria</taxon>
        <taxon>Pseudomonadati</taxon>
        <taxon>Pseudomonadota</taxon>
        <taxon>Gammaproteobacteria</taxon>
        <taxon>Thiotrichales</taxon>
        <taxon>Francisellaceae</taxon>
        <taxon>Francisella</taxon>
    </lineage>
</organism>
<comment type="catalytic activity">
    <reaction evidence="8">
        <text>2-C-methyl-D-erythritol 4-phosphate + NADP(+) = 1-deoxy-D-xylulose 5-phosphate + NADPH + H(+)</text>
        <dbReference type="Rhea" id="RHEA:13717"/>
        <dbReference type="ChEBI" id="CHEBI:15378"/>
        <dbReference type="ChEBI" id="CHEBI:57783"/>
        <dbReference type="ChEBI" id="CHEBI:57792"/>
        <dbReference type="ChEBI" id="CHEBI:58262"/>
        <dbReference type="ChEBI" id="CHEBI:58349"/>
        <dbReference type="EC" id="1.1.1.267"/>
    </reaction>
    <physiologicalReaction direction="right-to-left" evidence="8">
        <dbReference type="Rhea" id="RHEA:13719"/>
    </physiologicalReaction>
</comment>
<evidence type="ECO:0000256" key="5">
    <source>
        <dbReference type="ARBA" id="ARBA00023002"/>
    </source>
</evidence>
<evidence type="ECO:0000259" key="12">
    <source>
        <dbReference type="Pfam" id="PF13288"/>
    </source>
</evidence>
<dbReference type="Gene3D" id="1.10.1740.10">
    <property type="match status" value="1"/>
</dbReference>
<feature type="domain" description="1-deoxy-D-xylulose 5-phosphate reductoisomerase N-terminal" evidence="10">
    <location>
        <begin position="7"/>
        <end position="132"/>
    </location>
</feature>
<feature type="binding site" evidence="9">
    <location>
        <position position="152"/>
    </location>
    <ligand>
        <name>Mn(2+)</name>
        <dbReference type="ChEBI" id="CHEBI:29035"/>
    </ligand>
</feature>
<proteinExistence type="inferred from homology"/>
<comment type="function">
    <text evidence="9">Catalyzes the NADPH-dependent rearrangement and reduction of 1-deoxy-D-xylulose-5-phosphate (DXP) to 2-C-methyl-D-erythritol 4-phosphate (MEP).</text>
</comment>
<keyword evidence="4 9" id="KW-0521">NADP</keyword>
<dbReference type="Pfam" id="PF08436">
    <property type="entry name" value="DXP_redisom_C"/>
    <property type="match status" value="1"/>
</dbReference>
<feature type="binding site" evidence="9">
    <location>
        <position position="151"/>
    </location>
    <ligand>
        <name>1-deoxy-D-xylulose 5-phosphate</name>
        <dbReference type="ChEBI" id="CHEBI:57792"/>
    </ligand>
</feature>
<dbReference type="GO" id="GO:0070402">
    <property type="term" value="F:NADPH binding"/>
    <property type="evidence" value="ECO:0007669"/>
    <property type="project" value="InterPro"/>
</dbReference>
<reference evidence="14" key="1">
    <citation type="submission" date="2014-10" db="EMBL/GenBank/DDBJ databases">
        <authorList>
            <person name="Kuske C.R."/>
            <person name="Challacombe J.F."/>
            <person name="Daligault H.E."/>
            <person name="Davenport K.W."/>
            <person name="Johnson S.L."/>
            <person name="Siddaramappa S."/>
            <person name="Petersen J.M."/>
        </authorList>
    </citation>
    <scope>NUCLEOTIDE SEQUENCE [LARGE SCALE GENOMIC DNA]</scope>
    <source>
        <strain evidence="14">CA97-1460</strain>
    </source>
</reference>
<evidence type="ECO:0000256" key="9">
    <source>
        <dbReference type="HAMAP-Rule" id="MF_00183"/>
    </source>
</evidence>
<dbReference type="PANTHER" id="PTHR30525:SF0">
    <property type="entry name" value="1-DEOXY-D-XYLULOSE 5-PHOSPHATE REDUCTOISOMERASE, CHLOROPLASTIC"/>
    <property type="match status" value="1"/>
</dbReference>
<dbReference type="Pfam" id="PF13288">
    <property type="entry name" value="DXPR_C"/>
    <property type="match status" value="1"/>
</dbReference>
<dbReference type="Proteomes" id="UP000182521">
    <property type="component" value="Chromosome"/>
</dbReference>
<evidence type="ECO:0000256" key="7">
    <source>
        <dbReference type="ARBA" id="ARBA00023229"/>
    </source>
</evidence>
<dbReference type="Pfam" id="PF02670">
    <property type="entry name" value="DXP_reductoisom"/>
    <property type="match status" value="1"/>
</dbReference>
<dbReference type="GO" id="GO:0030145">
    <property type="term" value="F:manganese ion binding"/>
    <property type="evidence" value="ECO:0007669"/>
    <property type="project" value="TreeGrafter"/>
</dbReference>
<evidence type="ECO:0000256" key="2">
    <source>
        <dbReference type="ARBA" id="ARBA00006825"/>
    </source>
</evidence>
<evidence type="ECO:0000256" key="3">
    <source>
        <dbReference type="ARBA" id="ARBA00022723"/>
    </source>
</evidence>
<comment type="similarity">
    <text evidence="2 9">Belongs to the DXR family.</text>
</comment>
<feature type="binding site" evidence="9">
    <location>
        <position position="13"/>
    </location>
    <ligand>
        <name>NADPH</name>
        <dbReference type="ChEBI" id="CHEBI:57783"/>
    </ligand>
</feature>
<feature type="binding site" evidence="9">
    <location>
        <position position="152"/>
    </location>
    <ligand>
        <name>1-deoxy-D-xylulose 5-phosphate</name>
        <dbReference type="ChEBI" id="CHEBI:57792"/>
    </ligand>
</feature>
<keyword evidence="7 9" id="KW-0414">Isoprene biosynthesis</keyword>
<dbReference type="InterPro" id="IPR013644">
    <property type="entry name" value="DXP_reductoisomerase_C"/>
</dbReference>
<feature type="binding site" evidence="9">
    <location>
        <position position="213"/>
    </location>
    <ligand>
        <name>1-deoxy-D-xylulose 5-phosphate</name>
        <dbReference type="ChEBI" id="CHEBI:57792"/>
    </ligand>
</feature>
<feature type="binding site" evidence="9">
    <location>
        <position position="206"/>
    </location>
    <ligand>
        <name>NADPH</name>
        <dbReference type="ChEBI" id="CHEBI:57783"/>
    </ligand>
</feature>
<evidence type="ECO:0000256" key="4">
    <source>
        <dbReference type="ARBA" id="ARBA00022857"/>
    </source>
</evidence>
<feature type="binding site" evidence="9">
    <location>
        <position position="15"/>
    </location>
    <ligand>
        <name>NADPH</name>
        <dbReference type="ChEBI" id="CHEBI:57783"/>
    </ligand>
</feature>
<dbReference type="SUPFAM" id="SSF69055">
    <property type="entry name" value="1-deoxy-D-xylulose-5-phosphate reductoisomerase, C-terminal domain"/>
    <property type="match status" value="1"/>
</dbReference>
<dbReference type="NCBIfam" id="TIGR00243">
    <property type="entry name" value="Dxr"/>
    <property type="match status" value="1"/>
</dbReference>
<dbReference type="KEGG" id="frc:KX01_783"/>
<keyword evidence="3 9" id="KW-0479">Metal-binding</keyword>
<accession>A0A1J0KUP5</accession>
<feature type="binding site" evidence="9">
    <location>
        <position position="126"/>
    </location>
    <ligand>
        <name>NADPH</name>
        <dbReference type="ChEBI" id="CHEBI:57783"/>
    </ligand>
</feature>
<dbReference type="InterPro" id="IPR003821">
    <property type="entry name" value="DXP_reductoisomerase"/>
</dbReference>
<dbReference type="InterPro" id="IPR036169">
    <property type="entry name" value="DXPR_C_sf"/>
</dbReference>
<evidence type="ECO:0000256" key="1">
    <source>
        <dbReference type="ARBA" id="ARBA00005094"/>
    </source>
</evidence>
<dbReference type="HAMAP" id="MF_00183">
    <property type="entry name" value="DXP_reductoisom"/>
    <property type="match status" value="1"/>
</dbReference>
<feature type="domain" description="DXP reductoisomerase C-terminal" evidence="12">
    <location>
        <begin position="262"/>
        <end position="379"/>
    </location>
</feature>
<dbReference type="STRING" id="1542390.KX01_783"/>
<dbReference type="RefSeq" id="WP_071663738.1">
    <property type="nucleotide sequence ID" value="NZ_CP009654.1"/>
</dbReference>
<dbReference type="EC" id="1.1.1.267" evidence="9"/>
<dbReference type="InterPro" id="IPR013512">
    <property type="entry name" value="DXP_reductoisomerase_N"/>
</dbReference>
<keyword evidence="9" id="KW-0460">Magnesium</keyword>